<sequence length="191" mass="22391">MSVKVSDSERLAKKYIETRNYLVHQQAVLIGLLNRYYDINLKKSRKVSGKAEGLIRILSIEEHGDIIDTRELVESFCRRKMEADIMNGISYKTAYRRFTNNKISEAHHFLMDTLQLQGYEYESFYSSGKNNSNRTETFTKIFCDNELLFDKDQIEACGNEINLWLNNQLKSYKSLKLQKDDKCLQCILSLF</sequence>
<evidence type="ECO:0000313" key="1">
    <source>
        <dbReference type="EMBL" id="GAB1224191.1"/>
    </source>
</evidence>
<evidence type="ECO:0000313" key="2">
    <source>
        <dbReference type="Proteomes" id="UP001628156"/>
    </source>
</evidence>
<keyword evidence="2" id="KW-1185">Reference proteome</keyword>
<dbReference type="EMBL" id="BAAFRS010000180">
    <property type="protein sequence ID" value="GAB1224191.1"/>
    <property type="molecule type" value="Genomic_DNA"/>
</dbReference>
<comment type="caution">
    <text evidence="1">The sequence shown here is derived from an EMBL/GenBank/DDBJ whole genome shotgun (WGS) entry which is preliminary data.</text>
</comment>
<dbReference type="Proteomes" id="UP001628156">
    <property type="component" value="Unassembled WGS sequence"/>
</dbReference>
<reference evidence="1 2" key="1">
    <citation type="journal article" date="2019" name="PLoS Negl. Trop. Dis.">
        <title>Whole genome sequencing of Entamoeba nuttalli reveals mammalian host-related molecular signatures and a novel octapeptide-repeat surface protein.</title>
        <authorList>
            <person name="Tanaka M."/>
            <person name="Makiuchi T."/>
            <person name="Komiyama T."/>
            <person name="Shiina T."/>
            <person name="Osaki K."/>
            <person name="Tachibana H."/>
        </authorList>
    </citation>
    <scope>NUCLEOTIDE SEQUENCE [LARGE SCALE GENOMIC DNA]</scope>
    <source>
        <strain evidence="1 2">P19-061405</strain>
    </source>
</reference>
<organism evidence="1 2">
    <name type="scientific">Entamoeba nuttalli</name>
    <dbReference type="NCBI Taxonomy" id="412467"/>
    <lineage>
        <taxon>Eukaryota</taxon>
        <taxon>Amoebozoa</taxon>
        <taxon>Evosea</taxon>
        <taxon>Archamoebae</taxon>
        <taxon>Mastigamoebida</taxon>
        <taxon>Entamoebidae</taxon>
        <taxon>Entamoeba</taxon>
    </lineage>
</organism>
<name>A0ABQ0DMW2_9EUKA</name>
<proteinExistence type="predicted"/>
<accession>A0ABQ0DMW2</accession>
<protein>
    <recommendedName>
        <fullName evidence="3">TATA-binding protein-associated phosphoprotein</fullName>
    </recommendedName>
</protein>
<gene>
    <name evidence="1" type="ORF">ENUP19_0180G0010</name>
</gene>
<evidence type="ECO:0008006" key="3">
    <source>
        <dbReference type="Google" id="ProtNLM"/>
    </source>
</evidence>